<dbReference type="EMBL" id="CP052909">
    <property type="protein sequence ID" value="QNJ97016.1"/>
    <property type="molecule type" value="Genomic_DNA"/>
</dbReference>
<dbReference type="AlphaFoldDB" id="A0A7G8PRQ0"/>
<dbReference type="KEGG" id="alti:ALE3EI_0433"/>
<accession>A0A7G8PRQ0</accession>
<organism evidence="2 3">
    <name type="scientific">Constantimarinum furrinae</name>
    <dbReference type="NCBI Taxonomy" id="2562285"/>
    <lineage>
        <taxon>Bacteria</taxon>
        <taxon>Pseudomonadati</taxon>
        <taxon>Bacteroidota</taxon>
        <taxon>Flavobacteriia</taxon>
        <taxon>Flavobacteriales</taxon>
        <taxon>Flavobacteriaceae</taxon>
        <taxon>Altibacter/Constantimarinum group</taxon>
        <taxon>Constantimarinum</taxon>
    </lineage>
</organism>
<proteinExistence type="predicted"/>
<keyword evidence="1" id="KW-1133">Transmembrane helix</keyword>
<reference evidence="2 3" key="1">
    <citation type="submission" date="2020-04" db="EMBL/GenBank/DDBJ databases">
        <title>Genome sequence of Altibacter aquimarinus strain ALE3EI.</title>
        <authorList>
            <person name="Oh H.-M."/>
            <person name="Jang D."/>
        </authorList>
    </citation>
    <scope>NUCLEOTIDE SEQUENCE [LARGE SCALE GENOMIC DNA]</scope>
    <source>
        <strain evidence="2 3">ALE3EI</strain>
    </source>
</reference>
<sequence>MERELIQAVKMKALKEGAPDSKNGVAEHVSGRTDISISSKSITNYLKNFGAGNDITIAFEIRDSLARYLGYRNFRDFQNQGTQGSIIKKYLLWFLIIALGVSVSWNFFGTGDECCMLWIEDHWEETDCSGKKLERECEPNTLEKMRLVEVCKNAPFKKDGQQILWYDKTDNVVTFFTYHGLHPVNGKTLKEATEGMVEKYGKVCE</sequence>
<evidence type="ECO:0000313" key="2">
    <source>
        <dbReference type="EMBL" id="QNJ97016.1"/>
    </source>
</evidence>
<feature type="transmembrane region" description="Helical" evidence="1">
    <location>
        <begin position="90"/>
        <end position="108"/>
    </location>
</feature>
<protein>
    <submittedName>
        <fullName evidence="2">Uncharacterized protein</fullName>
    </submittedName>
</protein>
<dbReference type="Proteomes" id="UP000515514">
    <property type="component" value="Chromosome"/>
</dbReference>
<gene>
    <name evidence="2" type="ORF">ALE3EI_0433</name>
</gene>
<evidence type="ECO:0000256" key="1">
    <source>
        <dbReference type="SAM" id="Phobius"/>
    </source>
</evidence>
<keyword evidence="1" id="KW-0812">Transmembrane</keyword>
<keyword evidence="1" id="KW-0472">Membrane</keyword>
<name>A0A7G8PRQ0_9FLAO</name>
<evidence type="ECO:0000313" key="3">
    <source>
        <dbReference type="Proteomes" id="UP000515514"/>
    </source>
</evidence>
<keyword evidence="3" id="KW-1185">Reference proteome</keyword>